<comment type="caution">
    <text evidence="1">The sequence shown here is derived from an EMBL/GenBank/DDBJ whole genome shotgun (WGS) entry which is preliminary data.</text>
</comment>
<name>A0AA35SPV8_GEOBA</name>
<feature type="non-terminal residue" evidence="1">
    <location>
        <position position="1"/>
    </location>
</feature>
<accession>A0AA35SPV8</accession>
<reference evidence="1" key="1">
    <citation type="submission" date="2023-03" db="EMBL/GenBank/DDBJ databases">
        <authorList>
            <person name="Steffen K."/>
            <person name="Cardenas P."/>
        </authorList>
    </citation>
    <scope>NUCLEOTIDE SEQUENCE</scope>
</reference>
<dbReference type="Proteomes" id="UP001174909">
    <property type="component" value="Unassembled WGS sequence"/>
</dbReference>
<gene>
    <name evidence="1" type="ORF">GBAR_LOCUS18647</name>
</gene>
<protein>
    <submittedName>
        <fullName evidence="1">Uncharacterized protein</fullName>
    </submittedName>
</protein>
<sequence length="103" mass="11346">MYKTNCLLRKSTRNSTRQGDSSSRRHIRYRVRRGGIRLVVPPLSEVLTLSDCTTCDLSVSVAAEMEAVFGVQAAVIVIAMPSLSSSVLIQDSVYLSLLEEREG</sequence>
<organism evidence="1 2">
    <name type="scientific">Geodia barretti</name>
    <name type="common">Barrett's horny sponge</name>
    <dbReference type="NCBI Taxonomy" id="519541"/>
    <lineage>
        <taxon>Eukaryota</taxon>
        <taxon>Metazoa</taxon>
        <taxon>Porifera</taxon>
        <taxon>Demospongiae</taxon>
        <taxon>Heteroscleromorpha</taxon>
        <taxon>Tetractinellida</taxon>
        <taxon>Astrophorina</taxon>
        <taxon>Geodiidae</taxon>
        <taxon>Geodia</taxon>
    </lineage>
</organism>
<keyword evidence="2" id="KW-1185">Reference proteome</keyword>
<evidence type="ECO:0000313" key="2">
    <source>
        <dbReference type="Proteomes" id="UP001174909"/>
    </source>
</evidence>
<dbReference type="AlphaFoldDB" id="A0AA35SPV8"/>
<evidence type="ECO:0000313" key="1">
    <source>
        <dbReference type="EMBL" id="CAI8033062.1"/>
    </source>
</evidence>
<proteinExistence type="predicted"/>
<dbReference type="EMBL" id="CASHTH010002640">
    <property type="protein sequence ID" value="CAI8033062.1"/>
    <property type="molecule type" value="Genomic_DNA"/>
</dbReference>